<dbReference type="InterPro" id="IPR027417">
    <property type="entry name" value="P-loop_NTPase"/>
</dbReference>
<evidence type="ECO:0000256" key="2">
    <source>
        <dbReference type="ARBA" id="ARBA00022722"/>
    </source>
</evidence>
<evidence type="ECO:0000256" key="12">
    <source>
        <dbReference type="ARBA" id="ARBA00034617"/>
    </source>
</evidence>
<keyword evidence="10" id="KW-0234">DNA repair</keyword>
<evidence type="ECO:0000313" key="18">
    <source>
        <dbReference type="EMBL" id="WIM71538.1"/>
    </source>
</evidence>
<keyword evidence="3 15" id="KW-0547">Nucleotide-binding</keyword>
<dbReference type="Pfam" id="PF13361">
    <property type="entry name" value="UvrD_C"/>
    <property type="match status" value="1"/>
</dbReference>
<dbReference type="InterPro" id="IPR000212">
    <property type="entry name" value="DNA_helicase_UvrD/REP"/>
</dbReference>
<comment type="catalytic activity">
    <reaction evidence="12">
        <text>Couples ATP hydrolysis with the unwinding of duplex DNA by translocating in the 3'-5' direction.</text>
        <dbReference type="EC" id="5.6.2.4"/>
    </reaction>
</comment>
<evidence type="ECO:0000256" key="7">
    <source>
        <dbReference type="ARBA" id="ARBA00022839"/>
    </source>
</evidence>
<dbReference type="Gene3D" id="1.10.10.160">
    <property type="match status" value="1"/>
</dbReference>
<dbReference type="Gene3D" id="3.90.320.10">
    <property type="match status" value="1"/>
</dbReference>
<comment type="catalytic activity">
    <reaction evidence="14">
        <text>ATP + H2O = ADP + phosphate + H(+)</text>
        <dbReference type="Rhea" id="RHEA:13065"/>
        <dbReference type="ChEBI" id="CHEBI:15377"/>
        <dbReference type="ChEBI" id="CHEBI:15378"/>
        <dbReference type="ChEBI" id="CHEBI:30616"/>
        <dbReference type="ChEBI" id="CHEBI:43474"/>
        <dbReference type="ChEBI" id="CHEBI:456216"/>
        <dbReference type="EC" id="5.6.2.4"/>
    </reaction>
</comment>
<keyword evidence="5 15" id="KW-0378">Hydrolase</keyword>
<keyword evidence="8 15" id="KW-0067">ATP-binding</keyword>
<evidence type="ECO:0000256" key="1">
    <source>
        <dbReference type="ARBA" id="ARBA00009922"/>
    </source>
</evidence>
<evidence type="ECO:0000256" key="13">
    <source>
        <dbReference type="ARBA" id="ARBA00034808"/>
    </source>
</evidence>
<organism evidence="18 19">
    <name type="scientific">Corynebacterium suedekumii</name>
    <dbReference type="NCBI Taxonomy" id="3049801"/>
    <lineage>
        <taxon>Bacteria</taxon>
        <taxon>Bacillati</taxon>
        <taxon>Actinomycetota</taxon>
        <taxon>Actinomycetes</taxon>
        <taxon>Mycobacteriales</taxon>
        <taxon>Corynebacteriaceae</taxon>
        <taxon>Corynebacterium</taxon>
    </lineage>
</organism>
<dbReference type="Proteomes" id="UP001238805">
    <property type="component" value="Chromosome"/>
</dbReference>
<evidence type="ECO:0000256" key="14">
    <source>
        <dbReference type="ARBA" id="ARBA00048988"/>
    </source>
</evidence>
<evidence type="ECO:0000256" key="3">
    <source>
        <dbReference type="ARBA" id="ARBA00022741"/>
    </source>
</evidence>
<name>A0ABY8VTR6_9CORY</name>
<keyword evidence="19" id="KW-1185">Reference proteome</keyword>
<dbReference type="GO" id="GO:0004386">
    <property type="term" value="F:helicase activity"/>
    <property type="evidence" value="ECO:0007669"/>
    <property type="project" value="UniProtKB-KW"/>
</dbReference>
<dbReference type="RefSeq" id="WP_284876104.1">
    <property type="nucleotide sequence ID" value="NZ_CP126970.1"/>
</dbReference>
<dbReference type="InterPro" id="IPR014016">
    <property type="entry name" value="UvrD-like_ATP-bd"/>
</dbReference>
<keyword evidence="9" id="KW-0238">DNA-binding</keyword>
<feature type="domain" description="UvrD-like helicase ATP-binding" evidence="16">
    <location>
        <begin position="25"/>
        <end position="321"/>
    </location>
</feature>
<feature type="domain" description="UvrD-like helicase C-terminal" evidence="17">
    <location>
        <begin position="281"/>
        <end position="577"/>
    </location>
</feature>
<sequence length="1022" mass="109632">MSPGTSSPASPIAPTPLVRLVPRGRDLPARDWPFALPARGTWRVTGRAGSGVTSLLIDTVLGRIAAGVDPSEILVVAASKETGAIIRRELTDRLAGTDFVSDAPLVRSVHSLAFALLRDAADDPVRLITGAEQDAVIRELLAGQAEDHRGAWPEDIRPALTFVGFARQLRDLLLRAAERGQSPEMLEELGRRHGRPMWSAAGDFLREYEQTQALSAATSYTSYSASELVSAALAAGVRGRWNTLIVDDAQHLDPTSAELIRALIPGTELTVVGGDPEQSIFHFRGASPAFLTQLDADHDLDLGASRRQPEREAVVVDSRTTQHALIADRIRRAHLLEGTAWSDMAVIVRSVGQIAPIRRALLAAGVPVHLNPTDVVLAEQRIVANLLLGIRALTEELSPSELEELLLGPVGGADPVTLRRLIRGLRRYDPGTRGMDTLRGLLAPDVALPDFGELLTDREKAILSRIRGVLEAGRSALADDASIEEVLWAVWSATGLSDHLLAASLRGGATGSQADRDLDAMMSLFDAAGDYAERRPTAGIHSFLTHITEQELPTGVRDRRAARPDAVTLLTAHGAIGAEWDLVIVAGAQEGAWPSLGETGSLFGQEELVELLDAGVDPNVPVSHTADRLKEERRLFHVATTRATGRLLVSAVHAPDADEVTEPSRFVEEFATAHGIEVATFAPSLTDSSAAYDPLQVRLLSVPAFLAELRTVVSDPQAREDHRQQAARQLARLARAGVPGADPDEWWTTTAPSTMQPLQGPDALSPSRIEGLLACPLREVLQKLIEDEETPAALTRGSLAHAYLEAVGRGVDTQKAAELTRAAWAQIQNDPAWRVEAEQEKFATLLDRTHQWLVSSRSAFTAAGVELDLDVEVTEGVRIRGRMDRLEVDEAGDHWVVDLKTGATATSAADVQDHAQLTAYQLALGRGTLRDGKVVTPAPGEQPLSVGGGVLVFPGTTTKSVSTREQAALPPETLAEFAARLPGLAAELSSPTLTARLNDTCERCAVRALCPLQPEGRSTTHA</sequence>
<dbReference type="EMBL" id="CP126970">
    <property type="protein sequence ID" value="WIM71538.1"/>
    <property type="molecule type" value="Genomic_DNA"/>
</dbReference>
<dbReference type="Gene3D" id="3.40.50.300">
    <property type="entry name" value="P-loop containing nucleotide triphosphate hydrolases"/>
    <property type="match status" value="2"/>
</dbReference>
<evidence type="ECO:0000256" key="15">
    <source>
        <dbReference type="PROSITE-ProRule" id="PRU00560"/>
    </source>
</evidence>
<dbReference type="GO" id="GO:0016787">
    <property type="term" value="F:hydrolase activity"/>
    <property type="evidence" value="ECO:0007669"/>
    <property type="project" value="UniProtKB-KW"/>
</dbReference>
<dbReference type="InterPro" id="IPR013986">
    <property type="entry name" value="DExx_box_DNA_helicase_dom_sf"/>
</dbReference>
<dbReference type="PANTHER" id="PTHR11070:SF59">
    <property type="entry name" value="DNA 3'-5' HELICASE"/>
    <property type="match status" value="1"/>
</dbReference>
<feature type="binding site" evidence="15">
    <location>
        <begin position="46"/>
        <end position="53"/>
    </location>
    <ligand>
        <name>ATP</name>
        <dbReference type="ChEBI" id="CHEBI:30616"/>
    </ligand>
</feature>
<proteinExistence type="inferred from homology"/>
<dbReference type="InterPro" id="IPR014017">
    <property type="entry name" value="DNA_helicase_UvrD-like_C"/>
</dbReference>
<keyword evidence="7" id="KW-0269">Exonuclease</keyword>
<dbReference type="PROSITE" id="PS51198">
    <property type="entry name" value="UVRD_HELICASE_ATP_BIND"/>
    <property type="match status" value="1"/>
</dbReference>
<evidence type="ECO:0000256" key="9">
    <source>
        <dbReference type="ARBA" id="ARBA00023125"/>
    </source>
</evidence>
<dbReference type="PANTHER" id="PTHR11070">
    <property type="entry name" value="UVRD / RECB / PCRA DNA HELICASE FAMILY MEMBER"/>
    <property type="match status" value="1"/>
</dbReference>
<evidence type="ECO:0000256" key="8">
    <source>
        <dbReference type="ARBA" id="ARBA00022840"/>
    </source>
</evidence>
<dbReference type="Gene3D" id="1.10.486.10">
    <property type="entry name" value="PCRA, domain 4"/>
    <property type="match status" value="1"/>
</dbReference>
<evidence type="ECO:0000256" key="4">
    <source>
        <dbReference type="ARBA" id="ARBA00022763"/>
    </source>
</evidence>
<keyword evidence="11" id="KW-0413">Isomerase</keyword>
<evidence type="ECO:0000256" key="11">
    <source>
        <dbReference type="ARBA" id="ARBA00023235"/>
    </source>
</evidence>
<evidence type="ECO:0000256" key="6">
    <source>
        <dbReference type="ARBA" id="ARBA00022806"/>
    </source>
</evidence>
<dbReference type="SUPFAM" id="SSF52540">
    <property type="entry name" value="P-loop containing nucleoside triphosphate hydrolases"/>
    <property type="match status" value="1"/>
</dbReference>
<comment type="similarity">
    <text evidence="1">Belongs to the helicase family. UvrD subfamily.</text>
</comment>
<dbReference type="EC" id="5.6.2.4" evidence="13"/>
<protein>
    <recommendedName>
        <fullName evidence="13">DNA 3'-5' helicase</fullName>
        <ecNumber evidence="13">5.6.2.4</ecNumber>
    </recommendedName>
</protein>
<dbReference type="InterPro" id="IPR038726">
    <property type="entry name" value="PDDEXK_AddAB-type"/>
</dbReference>
<dbReference type="PROSITE" id="PS51217">
    <property type="entry name" value="UVRD_HELICASE_CTER"/>
    <property type="match status" value="1"/>
</dbReference>
<accession>A0ABY8VTR6</accession>
<reference evidence="18 19" key="1">
    <citation type="submission" date="2023-05" db="EMBL/GenBank/DDBJ databases">
        <title>Corynebacterium suedekumii sp. nov. and Corynebacterium breve sp. nov. isolated from raw cow's milk.</title>
        <authorList>
            <person name="Baer M.K."/>
            <person name="Mehl L."/>
            <person name="Hellmuth R."/>
            <person name="Marke G."/>
            <person name="Lipski A."/>
        </authorList>
    </citation>
    <scope>NUCLEOTIDE SEQUENCE [LARGE SCALE GENOMIC DNA]</scope>
    <source>
        <strain evidence="18 19">LM112</strain>
    </source>
</reference>
<keyword evidence="2" id="KW-0540">Nuclease</keyword>
<dbReference type="Pfam" id="PF00580">
    <property type="entry name" value="UvrD-helicase"/>
    <property type="match status" value="1"/>
</dbReference>
<gene>
    <name evidence="18" type="ORF">QP029_07195</name>
</gene>
<keyword evidence="6 15" id="KW-0347">Helicase</keyword>
<evidence type="ECO:0000313" key="19">
    <source>
        <dbReference type="Proteomes" id="UP001238805"/>
    </source>
</evidence>
<evidence type="ECO:0000256" key="5">
    <source>
        <dbReference type="ARBA" id="ARBA00022801"/>
    </source>
</evidence>
<keyword evidence="4" id="KW-0227">DNA damage</keyword>
<evidence type="ECO:0000256" key="10">
    <source>
        <dbReference type="ARBA" id="ARBA00023204"/>
    </source>
</evidence>
<evidence type="ECO:0000259" key="17">
    <source>
        <dbReference type="PROSITE" id="PS51217"/>
    </source>
</evidence>
<dbReference type="InterPro" id="IPR011604">
    <property type="entry name" value="PDDEXK-like_dom_sf"/>
</dbReference>
<dbReference type="Pfam" id="PF12705">
    <property type="entry name" value="PDDEXK_1"/>
    <property type="match status" value="1"/>
</dbReference>
<evidence type="ECO:0000259" key="16">
    <source>
        <dbReference type="PROSITE" id="PS51198"/>
    </source>
</evidence>